<keyword evidence="4" id="KW-0336">GPI-anchor</keyword>
<accession>B6JV18</accession>
<dbReference type="STRING" id="402676.B6JV18"/>
<dbReference type="Pfam" id="PF03198">
    <property type="entry name" value="Glyco_hydro_72"/>
    <property type="match status" value="1"/>
</dbReference>
<dbReference type="SUPFAM" id="SSF51445">
    <property type="entry name" value="(Trans)glycosidases"/>
    <property type="match status" value="1"/>
</dbReference>
<feature type="signal peptide" evidence="4">
    <location>
        <begin position="1"/>
        <end position="22"/>
    </location>
</feature>
<gene>
    <name evidence="7" type="primary">gas5</name>
    <name evidence="6" type="ORF">SJAG_00218</name>
</gene>
<keyword evidence="2 4" id="KW-0732">Signal</keyword>
<keyword evidence="4" id="KW-0472">Membrane</keyword>
<dbReference type="InterPro" id="IPR004886">
    <property type="entry name" value="Glucanosyltransferase"/>
</dbReference>
<evidence type="ECO:0000256" key="3">
    <source>
        <dbReference type="ARBA" id="ARBA00023180"/>
    </source>
</evidence>
<comment type="function">
    <text evidence="4">Splits internally a 1,3-beta-glucan molecule and transfers the newly generated reducing end (the donor) to the non-reducing end of another 1,3-beta-glucan molecule (the acceptor) forming a 1,3-beta linkage, resulting in the elongation of 1,3-beta-glucan chains in the cell wall.</text>
</comment>
<keyword evidence="4" id="KW-0449">Lipoprotein</keyword>
<evidence type="ECO:0000256" key="1">
    <source>
        <dbReference type="ARBA" id="ARBA00007528"/>
    </source>
</evidence>
<comment type="similarity">
    <text evidence="1 4">Belongs to the glycosyl hydrolase 72 family.</text>
</comment>
<protein>
    <recommendedName>
        <fullName evidence="4">1,3-beta-glucanosyltransferase</fullName>
        <ecNumber evidence="4">2.4.1.-</ecNumber>
    </recommendedName>
</protein>
<evidence type="ECO:0000313" key="7">
    <source>
        <dbReference type="JaponicusDB" id="SJAG_00218"/>
    </source>
</evidence>
<keyword evidence="3" id="KW-0325">Glycoprotein</keyword>
<dbReference type="Proteomes" id="UP000001744">
    <property type="component" value="Unassembled WGS sequence"/>
</dbReference>
<proteinExistence type="inferred from homology"/>
<dbReference type="RefSeq" id="XP_002171512.1">
    <property type="nucleotide sequence ID" value="XM_002171476.2"/>
</dbReference>
<evidence type="ECO:0000313" key="6">
    <source>
        <dbReference type="EMBL" id="EEB05219.1"/>
    </source>
</evidence>
<dbReference type="InterPro" id="IPR017853">
    <property type="entry name" value="GH"/>
</dbReference>
<dbReference type="AlphaFoldDB" id="B6JV18"/>
<dbReference type="GO" id="GO:0071970">
    <property type="term" value="P:fungal-type cell wall (1-&gt;3)-beta-D-glucan biosynthetic process"/>
    <property type="evidence" value="ECO:0000318"/>
    <property type="project" value="GO_Central"/>
</dbReference>
<evidence type="ECO:0000256" key="4">
    <source>
        <dbReference type="RuleBase" id="RU361209"/>
    </source>
</evidence>
<dbReference type="JaponicusDB" id="SJAG_00218">
    <property type="gene designation" value="gas5"/>
</dbReference>
<evidence type="ECO:0000256" key="2">
    <source>
        <dbReference type="ARBA" id="ARBA00022729"/>
    </source>
</evidence>
<keyword evidence="4" id="KW-0808">Transferase</keyword>
<dbReference type="GeneID" id="7047805"/>
<dbReference type="GO" id="GO:0031505">
    <property type="term" value="P:fungal-type cell wall organization"/>
    <property type="evidence" value="ECO:0000318"/>
    <property type="project" value="GO_Central"/>
</dbReference>
<dbReference type="VEuPathDB" id="FungiDB:SJAG_00218"/>
<dbReference type="PANTHER" id="PTHR31468">
    <property type="entry name" value="1,3-BETA-GLUCANOSYLTRANSFERASE GAS1"/>
    <property type="match status" value="1"/>
</dbReference>
<sequence length="512" mass="53624">MKASTTFTFLLSLLAGFAVSQATNSTAEYPIVIKGNAFINSQTKERFYVRGVDYQPGGSSALVDPLADTTICKRDIPYLQALNVNTIRVYQVDNSANHDECMDALKEAGIYLILDLNTVKNSISRLDAASSYNAVYLQGIFATVDAFKGYDNVLGFFAGNEVANTVENAITTTWVKAALRDVKAYIKAQSDRQIPVGYSAADVAEFRVPCADFFACGDDDDRADFYGMNMYEWCGSSSMSVSGFDQRVKEFSNYTIPLILSEFGCNDVTKDSDGTPERPFTEIDAIFSTQMSSVFSGGLVYEYSEEGSNYGLVVVNGSTVTTSKNYDTLKEKFSSASSFSGDGGYNSTTGSLTCPANQTNWKSWSTLPSMPSKAEQFIKSGAGQPLGLNAPSNQLYAADSDALVSAGAHTTTTTLPSSVMDNTVAVSTPGSKSSSGSGSASTTGSSSASATGSASGSLSTVTASSAHSASSTSYSGSSSSSSVTSGVASNLVALPSVLAVALVSAIAAFLTL</sequence>
<dbReference type="GO" id="GO:0005886">
    <property type="term" value="C:plasma membrane"/>
    <property type="evidence" value="ECO:0007669"/>
    <property type="project" value="UniProtKB-SubCell"/>
</dbReference>
<dbReference type="GO" id="GO:0098552">
    <property type="term" value="C:side of membrane"/>
    <property type="evidence" value="ECO:0007669"/>
    <property type="project" value="UniProtKB-KW"/>
</dbReference>
<evidence type="ECO:0000256" key="5">
    <source>
        <dbReference type="SAM" id="MobiDB-lite"/>
    </source>
</evidence>
<dbReference type="EMBL" id="KE651166">
    <property type="protein sequence ID" value="EEB05219.1"/>
    <property type="molecule type" value="Genomic_DNA"/>
</dbReference>
<organism evidence="6 8">
    <name type="scientific">Schizosaccharomyces japonicus (strain yFS275 / FY16936)</name>
    <name type="common">Fission yeast</name>
    <dbReference type="NCBI Taxonomy" id="402676"/>
    <lineage>
        <taxon>Eukaryota</taxon>
        <taxon>Fungi</taxon>
        <taxon>Dikarya</taxon>
        <taxon>Ascomycota</taxon>
        <taxon>Taphrinomycotina</taxon>
        <taxon>Schizosaccharomycetes</taxon>
        <taxon>Schizosaccharomycetales</taxon>
        <taxon>Schizosaccharomycetaceae</taxon>
        <taxon>Schizosaccharomyces</taxon>
    </lineage>
</organism>
<reference evidence="6 8" key="1">
    <citation type="journal article" date="2011" name="Science">
        <title>Comparative functional genomics of the fission yeasts.</title>
        <authorList>
            <person name="Rhind N."/>
            <person name="Chen Z."/>
            <person name="Yassour M."/>
            <person name="Thompson D.A."/>
            <person name="Haas B.J."/>
            <person name="Habib N."/>
            <person name="Wapinski I."/>
            <person name="Roy S."/>
            <person name="Lin M.F."/>
            <person name="Heiman D.I."/>
            <person name="Young S.K."/>
            <person name="Furuya K."/>
            <person name="Guo Y."/>
            <person name="Pidoux A."/>
            <person name="Chen H.M."/>
            <person name="Robbertse B."/>
            <person name="Goldberg J.M."/>
            <person name="Aoki K."/>
            <person name="Bayne E.H."/>
            <person name="Berlin A.M."/>
            <person name="Desjardins C.A."/>
            <person name="Dobbs E."/>
            <person name="Dukaj L."/>
            <person name="Fan L."/>
            <person name="FitzGerald M.G."/>
            <person name="French C."/>
            <person name="Gujja S."/>
            <person name="Hansen K."/>
            <person name="Keifenheim D."/>
            <person name="Levin J.Z."/>
            <person name="Mosher R.A."/>
            <person name="Mueller C.A."/>
            <person name="Pfiffner J."/>
            <person name="Priest M."/>
            <person name="Russ C."/>
            <person name="Smialowska A."/>
            <person name="Swoboda P."/>
            <person name="Sykes S.M."/>
            <person name="Vaughn M."/>
            <person name="Vengrova S."/>
            <person name="Yoder R."/>
            <person name="Zeng Q."/>
            <person name="Allshire R."/>
            <person name="Baulcombe D."/>
            <person name="Birren B.W."/>
            <person name="Brown W."/>
            <person name="Ekwall K."/>
            <person name="Kellis M."/>
            <person name="Leatherwood J."/>
            <person name="Levin H."/>
            <person name="Margalit H."/>
            <person name="Martienssen R."/>
            <person name="Nieduszynski C.A."/>
            <person name="Spatafora J.W."/>
            <person name="Friedman N."/>
            <person name="Dalgaard J.Z."/>
            <person name="Baumann P."/>
            <person name="Niki H."/>
            <person name="Regev A."/>
            <person name="Nusbaum C."/>
        </authorList>
    </citation>
    <scope>NUCLEOTIDE SEQUENCE [LARGE SCALE GENOMIC DNA]</scope>
    <source>
        <strain evidence="8">yFS275 / FY16936</strain>
    </source>
</reference>
<dbReference type="PANTHER" id="PTHR31468:SF13">
    <property type="entry name" value="1,3-BETA-GLUCANOSYLTRANSFERASE GAS5"/>
    <property type="match status" value="1"/>
</dbReference>
<comment type="subcellular location">
    <subcellularLocation>
        <location evidence="4">Cell membrane</location>
        <topology evidence="4">Lipid-anchor</topology>
        <topology evidence="4">GPI-anchor</topology>
    </subcellularLocation>
</comment>
<dbReference type="OMA" id="CADFFAC"/>
<evidence type="ECO:0000313" key="8">
    <source>
        <dbReference type="Proteomes" id="UP000001744"/>
    </source>
</evidence>
<feature type="chain" id="PRO_5005123623" description="1,3-beta-glucanosyltransferase" evidence="4">
    <location>
        <begin position="23"/>
        <end position="512"/>
    </location>
</feature>
<dbReference type="HOGENOM" id="CLU_021855_1_0_1"/>
<dbReference type="OrthoDB" id="421038at2759"/>
<dbReference type="GO" id="GO:0042124">
    <property type="term" value="F:1,3-beta-glucanosyltransferase activity"/>
    <property type="evidence" value="ECO:0000318"/>
    <property type="project" value="GO_Central"/>
</dbReference>
<dbReference type="eggNOG" id="ENOG502QRZZ">
    <property type="taxonomic scope" value="Eukaryota"/>
</dbReference>
<keyword evidence="8" id="KW-1185">Reference proteome</keyword>
<feature type="region of interest" description="Disordered" evidence="5">
    <location>
        <begin position="420"/>
        <end position="453"/>
    </location>
</feature>
<dbReference type="EC" id="2.4.1.-" evidence="4"/>
<dbReference type="GO" id="GO:0009277">
    <property type="term" value="C:fungal-type cell wall"/>
    <property type="evidence" value="ECO:0000318"/>
    <property type="project" value="GO_Central"/>
</dbReference>
<feature type="compositionally biased region" description="Low complexity" evidence="5">
    <location>
        <begin position="427"/>
        <end position="453"/>
    </location>
</feature>
<name>B6JV18_SCHJY</name>
<dbReference type="Gene3D" id="3.20.20.80">
    <property type="entry name" value="Glycosidases"/>
    <property type="match status" value="1"/>
</dbReference>